<dbReference type="InterPro" id="IPR006674">
    <property type="entry name" value="HD_domain"/>
</dbReference>
<dbReference type="Gene3D" id="2.40.50.140">
    <property type="entry name" value="Nucleic acid-binding proteins"/>
    <property type="match status" value="1"/>
</dbReference>
<dbReference type="Pfam" id="PF01336">
    <property type="entry name" value="tRNA_anti-codon"/>
    <property type="match status" value="1"/>
</dbReference>
<dbReference type="CDD" id="cd00077">
    <property type="entry name" value="HDc"/>
    <property type="match status" value="1"/>
</dbReference>
<evidence type="ECO:0000259" key="2">
    <source>
        <dbReference type="SMART" id="SM00471"/>
    </source>
</evidence>
<name>A0A855X5W9_9BACT</name>
<dbReference type="SUPFAM" id="SSF50249">
    <property type="entry name" value="Nucleic acid-binding proteins"/>
    <property type="match status" value="1"/>
</dbReference>
<evidence type="ECO:0000313" key="4">
    <source>
        <dbReference type="Proteomes" id="UP000250918"/>
    </source>
</evidence>
<reference evidence="3 4" key="1">
    <citation type="journal article" date="2018" name="ISME J.">
        <title>A methanotrophic archaeon couples anaerobic oxidation of methane to Fe(III) reduction.</title>
        <authorList>
            <person name="Cai C."/>
            <person name="Leu A.O."/>
            <person name="Xie G.J."/>
            <person name="Guo J."/>
            <person name="Feng Y."/>
            <person name="Zhao J.X."/>
            <person name="Tyson G.W."/>
            <person name="Yuan Z."/>
            <person name="Hu S."/>
        </authorList>
    </citation>
    <scope>NUCLEOTIDE SEQUENCE [LARGE SCALE GENOMIC DNA]</scope>
    <source>
        <strain evidence="3">FeB_12</strain>
    </source>
</reference>
<comment type="caution">
    <text evidence="3">The sequence shown here is derived from an EMBL/GenBank/DDBJ whole genome shotgun (WGS) entry which is preliminary data.</text>
</comment>
<feature type="domain" description="HD/PDEase" evidence="2">
    <location>
        <begin position="157"/>
        <end position="290"/>
    </location>
</feature>
<dbReference type="Pfam" id="PF01966">
    <property type="entry name" value="HD"/>
    <property type="match status" value="1"/>
</dbReference>
<dbReference type="GO" id="GO:0031125">
    <property type="term" value="P:rRNA 3'-end processing"/>
    <property type="evidence" value="ECO:0007669"/>
    <property type="project" value="TreeGrafter"/>
</dbReference>
<dbReference type="PANTHER" id="PTHR37294:SF1">
    <property type="entry name" value="3'-5' EXORIBONUCLEASE YHAM"/>
    <property type="match status" value="1"/>
</dbReference>
<dbReference type="GO" id="GO:0003676">
    <property type="term" value="F:nucleic acid binding"/>
    <property type="evidence" value="ECO:0007669"/>
    <property type="project" value="InterPro"/>
</dbReference>
<dbReference type="CDD" id="cd04492">
    <property type="entry name" value="YhaM_OBF_like"/>
    <property type="match status" value="1"/>
</dbReference>
<proteinExistence type="predicted"/>
<dbReference type="SUPFAM" id="SSF109604">
    <property type="entry name" value="HD-domain/PDEase-like"/>
    <property type="match status" value="1"/>
</dbReference>
<dbReference type="Gene3D" id="1.10.3210.10">
    <property type="entry name" value="Hypothetical protein af1432"/>
    <property type="match status" value="1"/>
</dbReference>
<dbReference type="InterPro" id="IPR050798">
    <property type="entry name" value="YhaM_exoribonuc/phosphodiest"/>
</dbReference>
<dbReference type="AlphaFoldDB" id="A0A855X5W9"/>
<dbReference type="PANTHER" id="PTHR37294">
    <property type="entry name" value="3'-5' EXORIBONUCLEASE YHAM"/>
    <property type="match status" value="1"/>
</dbReference>
<dbReference type="SMART" id="SM00471">
    <property type="entry name" value="HDc"/>
    <property type="match status" value="1"/>
</dbReference>
<sequence>MDPKKIKDLVVEDKLDAYFSVRKKDVREYTRGMFVSLELGDSTGRIGAVMWEPDQFALTDLAEGMVVKVRGQVGEYNGKLQLTVNRIRLAQDDEYKIEDILPHSTQSEAQRRARLNALTEKIENSYIKQLVESFWADEAFTADFLKAAAGKLWHHAYVGGLSEHSANVAELALRVAAGYDYLNKDYLIFGGMFHDAGKIRSYGGDMFIDFTDEGRLVDHIAICDHWICERAAKIDGFPDQLLIKLRHMILAHQGERAYGSPVVPMMPEAFVLYYCDEIDSKMGAIDRIRTKQGGKGWSEYVKMLDRFLYFGEGVPEA</sequence>
<protein>
    <recommendedName>
        <fullName evidence="2">HD/PDEase domain-containing protein</fullName>
    </recommendedName>
</protein>
<dbReference type="Proteomes" id="UP000250918">
    <property type="component" value="Unassembled WGS sequence"/>
</dbReference>
<evidence type="ECO:0000313" key="3">
    <source>
        <dbReference type="EMBL" id="PWB71361.1"/>
    </source>
</evidence>
<dbReference type="EMBL" id="PQAP01000117">
    <property type="protein sequence ID" value="PWB71361.1"/>
    <property type="molecule type" value="Genomic_DNA"/>
</dbReference>
<evidence type="ECO:0000256" key="1">
    <source>
        <dbReference type="ARBA" id="ARBA00022801"/>
    </source>
</evidence>
<dbReference type="InterPro" id="IPR012340">
    <property type="entry name" value="NA-bd_OB-fold"/>
</dbReference>
<organism evidence="3 4">
    <name type="scientific">candidate division GN15 bacterium</name>
    <dbReference type="NCBI Taxonomy" id="2072418"/>
    <lineage>
        <taxon>Bacteria</taxon>
        <taxon>candidate division GN15</taxon>
    </lineage>
</organism>
<dbReference type="InterPro" id="IPR004365">
    <property type="entry name" value="NA-bd_OB_tRNA"/>
</dbReference>
<accession>A0A855X5W9</accession>
<gene>
    <name evidence="3" type="ORF">C3F09_07990</name>
</gene>
<dbReference type="InterPro" id="IPR003607">
    <property type="entry name" value="HD/PDEase_dom"/>
</dbReference>
<keyword evidence="1" id="KW-0378">Hydrolase</keyword>
<dbReference type="GO" id="GO:0016787">
    <property type="term" value="F:hydrolase activity"/>
    <property type="evidence" value="ECO:0007669"/>
    <property type="project" value="UniProtKB-KW"/>
</dbReference>